<reference evidence="3" key="1">
    <citation type="submission" date="2014-03" db="EMBL/GenBank/DDBJ databases">
        <authorList>
            <person name="Aksoy S."/>
            <person name="Warren W."/>
            <person name="Wilson R.K."/>
        </authorList>
    </citation>
    <scope>NUCLEOTIDE SEQUENCE [LARGE SCALE GENOMIC DNA]</scope>
    <source>
        <strain evidence="3">IAEA</strain>
    </source>
</reference>
<keyword evidence="1" id="KW-1133">Transmembrane helix</keyword>
<feature type="transmembrane region" description="Helical" evidence="1">
    <location>
        <begin position="79"/>
        <end position="100"/>
    </location>
</feature>
<sequence length="101" mass="11647">MKTKLQKNIWNKKIDVYWLPNLKCAKPPQPPMLFLFARVRTCAAHTTVERTHNSVNRMVTCLVFYVFVTSLWAENSPKLALNQFVGSILLVLIYGAINAYF</sequence>
<dbReference type="EnsemblMetazoa" id="GPAI038555-RA">
    <property type="protein sequence ID" value="GPAI038555-PA"/>
    <property type="gene ID" value="GPAI038555"/>
</dbReference>
<keyword evidence="3" id="KW-1185">Reference proteome</keyword>
<feature type="transmembrane region" description="Helical" evidence="1">
    <location>
        <begin position="55"/>
        <end position="73"/>
    </location>
</feature>
<evidence type="ECO:0000256" key="1">
    <source>
        <dbReference type="SAM" id="Phobius"/>
    </source>
</evidence>
<evidence type="ECO:0000313" key="3">
    <source>
        <dbReference type="Proteomes" id="UP000092445"/>
    </source>
</evidence>
<reference evidence="2" key="2">
    <citation type="submission" date="2020-05" db="UniProtKB">
        <authorList>
            <consortium name="EnsemblMetazoa"/>
        </authorList>
    </citation>
    <scope>IDENTIFICATION</scope>
    <source>
        <strain evidence="2">IAEA</strain>
    </source>
</reference>
<dbReference type="Proteomes" id="UP000092445">
    <property type="component" value="Unassembled WGS sequence"/>
</dbReference>
<proteinExistence type="predicted"/>
<dbReference type="VEuPathDB" id="VectorBase:GPAI038555"/>
<keyword evidence="1" id="KW-0812">Transmembrane</keyword>
<organism evidence="2 3">
    <name type="scientific">Glossina pallidipes</name>
    <name type="common">Tsetse fly</name>
    <dbReference type="NCBI Taxonomy" id="7398"/>
    <lineage>
        <taxon>Eukaryota</taxon>
        <taxon>Metazoa</taxon>
        <taxon>Ecdysozoa</taxon>
        <taxon>Arthropoda</taxon>
        <taxon>Hexapoda</taxon>
        <taxon>Insecta</taxon>
        <taxon>Pterygota</taxon>
        <taxon>Neoptera</taxon>
        <taxon>Endopterygota</taxon>
        <taxon>Diptera</taxon>
        <taxon>Brachycera</taxon>
        <taxon>Muscomorpha</taxon>
        <taxon>Hippoboscoidea</taxon>
        <taxon>Glossinidae</taxon>
        <taxon>Glossina</taxon>
    </lineage>
</organism>
<name>A0A1B0A9K4_GLOPL</name>
<protein>
    <submittedName>
        <fullName evidence="2">Uncharacterized protein</fullName>
    </submittedName>
</protein>
<dbReference type="AlphaFoldDB" id="A0A1B0A9K4"/>
<keyword evidence="1" id="KW-0472">Membrane</keyword>
<accession>A0A1B0A9K4</accession>
<evidence type="ECO:0000313" key="2">
    <source>
        <dbReference type="EnsemblMetazoa" id="GPAI038555-PA"/>
    </source>
</evidence>